<evidence type="ECO:0000313" key="3">
    <source>
        <dbReference type="Proteomes" id="UP000647587"/>
    </source>
</evidence>
<keyword evidence="3" id="KW-1185">Reference proteome</keyword>
<name>A0ABQ2EG28_9DEIO</name>
<sequence length="50" mass="5231">MINRRVDTAGFNRDAVQLARTSGNLAGIDRDLGSPSTPGCQNEAAKCNPA</sequence>
<dbReference type="RefSeq" id="WP_189004241.1">
    <property type="nucleotide sequence ID" value="NZ_BMPP01000001.1"/>
</dbReference>
<comment type="caution">
    <text evidence="2">The sequence shown here is derived from an EMBL/GenBank/DDBJ whole genome shotgun (WGS) entry which is preliminary data.</text>
</comment>
<gene>
    <name evidence="2" type="ORF">GCM10008955_00620</name>
</gene>
<dbReference type="EMBL" id="BMPP01000001">
    <property type="protein sequence ID" value="GGK11232.1"/>
    <property type="molecule type" value="Genomic_DNA"/>
</dbReference>
<proteinExistence type="predicted"/>
<accession>A0ABQ2EG28</accession>
<reference evidence="3" key="1">
    <citation type="journal article" date="2019" name="Int. J. Syst. Evol. Microbiol.">
        <title>The Global Catalogue of Microorganisms (GCM) 10K type strain sequencing project: providing services to taxonomists for standard genome sequencing and annotation.</title>
        <authorList>
            <consortium name="The Broad Institute Genomics Platform"/>
            <consortium name="The Broad Institute Genome Sequencing Center for Infectious Disease"/>
            <person name="Wu L."/>
            <person name="Ma J."/>
        </authorList>
    </citation>
    <scope>NUCLEOTIDE SEQUENCE [LARGE SCALE GENOMIC DNA]</scope>
    <source>
        <strain evidence="3">JCM 30331</strain>
    </source>
</reference>
<evidence type="ECO:0000256" key="1">
    <source>
        <dbReference type="SAM" id="MobiDB-lite"/>
    </source>
</evidence>
<feature type="region of interest" description="Disordered" evidence="1">
    <location>
        <begin position="27"/>
        <end position="50"/>
    </location>
</feature>
<organism evidence="2 3">
    <name type="scientific">Deinococcus malanensis</name>
    <dbReference type="NCBI Taxonomy" id="1706855"/>
    <lineage>
        <taxon>Bacteria</taxon>
        <taxon>Thermotogati</taxon>
        <taxon>Deinococcota</taxon>
        <taxon>Deinococci</taxon>
        <taxon>Deinococcales</taxon>
        <taxon>Deinococcaceae</taxon>
        <taxon>Deinococcus</taxon>
    </lineage>
</organism>
<protein>
    <submittedName>
        <fullName evidence="2">Uncharacterized protein</fullName>
    </submittedName>
</protein>
<evidence type="ECO:0000313" key="2">
    <source>
        <dbReference type="EMBL" id="GGK11232.1"/>
    </source>
</evidence>
<dbReference type="Proteomes" id="UP000647587">
    <property type="component" value="Unassembled WGS sequence"/>
</dbReference>